<name>A0ABV8T170_9GAMM</name>
<dbReference type="EMBL" id="JBHSDU010000015">
    <property type="protein sequence ID" value="MFC4313594.1"/>
    <property type="molecule type" value="Genomic_DNA"/>
</dbReference>
<sequence length="297" mass="32134">MRGVIAVLINAIVLMFTAGCSLTPGIRDDDIKGLEKVRFPPASIKQGMWSPDEFERAARGGIFFLDAPVARRTAVLFIHGFNGSPLDFKFLIAHLDRSRFQPCVFFYASGASLSQSGRDLSAAIGEVHRRYDVESVIIVAHSIGGLIARDVVLNQSAHAGVDIPVLITMSAPWGGVPSAGIGVRLSPVVVDSWRDIAVGSAYLNSLFVDADGRARQLPAATRHYLLFSYRKSWSSFGLSGDAVTSVASQLDRTAQEQAYRVYGFDVSHSEILRSRGVADLLDEALRSTLLARAEVAP</sequence>
<comment type="caution">
    <text evidence="2">The sequence shown here is derived from an EMBL/GenBank/DDBJ whole genome shotgun (WGS) entry which is preliminary data.</text>
</comment>
<accession>A0ABV8T170</accession>
<evidence type="ECO:0000313" key="3">
    <source>
        <dbReference type="Proteomes" id="UP001595904"/>
    </source>
</evidence>
<dbReference type="InterPro" id="IPR012908">
    <property type="entry name" value="PGAP1-ab_dom-like"/>
</dbReference>
<dbReference type="Gene3D" id="3.40.50.1820">
    <property type="entry name" value="alpha/beta hydrolase"/>
    <property type="match status" value="1"/>
</dbReference>
<protein>
    <submittedName>
        <fullName evidence="2">Esterase/lipase family protein</fullName>
    </submittedName>
</protein>
<dbReference type="PROSITE" id="PS51257">
    <property type="entry name" value="PROKAR_LIPOPROTEIN"/>
    <property type="match status" value="1"/>
</dbReference>
<reference evidence="3" key="1">
    <citation type="journal article" date="2019" name="Int. J. Syst. Evol. Microbiol.">
        <title>The Global Catalogue of Microorganisms (GCM) 10K type strain sequencing project: providing services to taxonomists for standard genome sequencing and annotation.</title>
        <authorList>
            <consortium name="The Broad Institute Genomics Platform"/>
            <consortium name="The Broad Institute Genome Sequencing Center for Infectious Disease"/>
            <person name="Wu L."/>
            <person name="Ma J."/>
        </authorList>
    </citation>
    <scope>NUCLEOTIDE SEQUENCE [LARGE SCALE GENOMIC DNA]</scope>
    <source>
        <strain evidence="3">CGMCC 1.10759</strain>
    </source>
</reference>
<dbReference type="Pfam" id="PF07819">
    <property type="entry name" value="PGAP1"/>
    <property type="match status" value="1"/>
</dbReference>
<evidence type="ECO:0000313" key="2">
    <source>
        <dbReference type="EMBL" id="MFC4313594.1"/>
    </source>
</evidence>
<dbReference type="SUPFAM" id="SSF53474">
    <property type="entry name" value="alpha/beta-Hydrolases"/>
    <property type="match status" value="1"/>
</dbReference>
<keyword evidence="3" id="KW-1185">Reference proteome</keyword>
<dbReference type="InterPro" id="IPR029058">
    <property type="entry name" value="AB_hydrolase_fold"/>
</dbReference>
<evidence type="ECO:0000259" key="1">
    <source>
        <dbReference type="Pfam" id="PF07819"/>
    </source>
</evidence>
<gene>
    <name evidence="2" type="ORF">ACFPN2_31260</name>
</gene>
<dbReference type="RefSeq" id="WP_380604048.1">
    <property type="nucleotide sequence ID" value="NZ_JBHSDU010000015.1"/>
</dbReference>
<organism evidence="2 3">
    <name type="scientific">Steroidobacter flavus</name>
    <dbReference type="NCBI Taxonomy" id="1842136"/>
    <lineage>
        <taxon>Bacteria</taxon>
        <taxon>Pseudomonadati</taxon>
        <taxon>Pseudomonadota</taxon>
        <taxon>Gammaproteobacteria</taxon>
        <taxon>Steroidobacterales</taxon>
        <taxon>Steroidobacteraceae</taxon>
        <taxon>Steroidobacter</taxon>
    </lineage>
</organism>
<feature type="domain" description="GPI inositol-deacylase PGAP1-like alpha/beta" evidence="1">
    <location>
        <begin position="110"/>
        <end position="174"/>
    </location>
</feature>
<proteinExistence type="predicted"/>
<dbReference type="Proteomes" id="UP001595904">
    <property type="component" value="Unassembled WGS sequence"/>
</dbReference>